<dbReference type="EMBL" id="KB468053">
    <property type="protein sequence ID" value="PCH39997.1"/>
    <property type="molecule type" value="Genomic_DNA"/>
</dbReference>
<keyword evidence="4" id="KW-1185">Reference proteome</keyword>
<organism evidence="3 4">
    <name type="scientific">Wolfiporia cocos (strain MD-104)</name>
    <name type="common">Brown rot fungus</name>
    <dbReference type="NCBI Taxonomy" id="742152"/>
    <lineage>
        <taxon>Eukaryota</taxon>
        <taxon>Fungi</taxon>
        <taxon>Dikarya</taxon>
        <taxon>Basidiomycota</taxon>
        <taxon>Agaricomycotina</taxon>
        <taxon>Agaricomycetes</taxon>
        <taxon>Polyporales</taxon>
        <taxon>Phaeolaceae</taxon>
        <taxon>Wolfiporia</taxon>
    </lineage>
</organism>
<keyword evidence="2" id="KW-0732">Signal</keyword>
<accession>A0A2H3JV28</accession>
<name>A0A2H3JV28_WOLCO</name>
<evidence type="ECO:0000313" key="3">
    <source>
        <dbReference type="EMBL" id="PCH39997.1"/>
    </source>
</evidence>
<evidence type="ECO:0000256" key="1">
    <source>
        <dbReference type="SAM" id="MobiDB-lite"/>
    </source>
</evidence>
<dbReference type="STRING" id="742152.A0A2H3JV28"/>
<sequence>MIPFMIYALSLLLILAHGAPLNFDTRDVVDPPIISPNASTVWKVGEKVTVTWNTSGIPSSGVTDKDGMVVLGYLTVASEHLMIDDPLAQGFPLTDGKVSFVVPSVPTRTNYIVALFGDSGNISPTFTILGDNSTSTSAFGSPAASLTGSFAASSSFASSASASPSTSVVVTTQGVTSESVTTVPAKTSTDNIVTASPSAGRSAGTSVPPSATYAPSSVSTSASVPASTSVPITSQTAPPAPSSTSVGSGSSSDTSSTSGGWSWKVGRDMAIPSCAIAALVAFAML</sequence>
<dbReference type="OrthoDB" id="2339190at2759"/>
<proteinExistence type="predicted"/>
<dbReference type="AlphaFoldDB" id="A0A2H3JV28"/>
<gene>
    <name evidence="3" type="ORF">WOLCODRAFT_98097</name>
</gene>
<protein>
    <submittedName>
        <fullName evidence="3">Uncharacterized protein</fullName>
    </submittedName>
</protein>
<feature type="compositionally biased region" description="Polar residues" evidence="1">
    <location>
        <begin position="188"/>
        <end position="199"/>
    </location>
</feature>
<feature type="region of interest" description="Disordered" evidence="1">
    <location>
        <begin position="188"/>
        <end position="261"/>
    </location>
</feature>
<dbReference type="OMA" id="VPPREDY"/>
<evidence type="ECO:0000256" key="2">
    <source>
        <dbReference type="SAM" id="SignalP"/>
    </source>
</evidence>
<evidence type="ECO:0000313" key="4">
    <source>
        <dbReference type="Proteomes" id="UP000218811"/>
    </source>
</evidence>
<feature type="compositionally biased region" description="Low complexity" evidence="1">
    <location>
        <begin position="242"/>
        <end position="261"/>
    </location>
</feature>
<feature type="chain" id="PRO_5013648747" evidence="2">
    <location>
        <begin position="19"/>
        <end position="285"/>
    </location>
</feature>
<reference evidence="3 4" key="1">
    <citation type="journal article" date="2012" name="Science">
        <title>The Paleozoic origin of enzymatic lignin decomposition reconstructed from 31 fungal genomes.</title>
        <authorList>
            <person name="Floudas D."/>
            <person name="Binder M."/>
            <person name="Riley R."/>
            <person name="Barry K."/>
            <person name="Blanchette R.A."/>
            <person name="Henrissat B."/>
            <person name="Martinez A.T."/>
            <person name="Otillar R."/>
            <person name="Spatafora J.W."/>
            <person name="Yadav J.S."/>
            <person name="Aerts A."/>
            <person name="Benoit I."/>
            <person name="Boyd A."/>
            <person name="Carlson A."/>
            <person name="Copeland A."/>
            <person name="Coutinho P.M."/>
            <person name="de Vries R.P."/>
            <person name="Ferreira P."/>
            <person name="Findley K."/>
            <person name="Foster B."/>
            <person name="Gaskell J."/>
            <person name="Glotzer D."/>
            <person name="Gorecki P."/>
            <person name="Heitman J."/>
            <person name="Hesse C."/>
            <person name="Hori C."/>
            <person name="Igarashi K."/>
            <person name="Jurgens J.A."/>
            <person name="Kallen N."/>
            <person name="Kersten P."/>
            <person name="Kohler A."/>
            <person name="Kuees U."/>
            <person name="Kumar T.K.A."/>
            <person name="Kuo A."/>
            <person name="LaButti K."/>
            <person name="Larrondo L.F."/>
            <person name="Lindquist E."/>
            <person name="Ling A."/>
            <person name="Lombard V."/>
            <person name="Lucas S."/>
            <person name="Lundell T."/>
            <person name="Martin R."/>
            <person name="McLaughlin D.J."/>
            <person name="Morgenstern I."/>
            <person name="Morin E."/>
            <person name="Murat C."/>
            <person name="Nagy L.G."/>
            <person name="Nolan M."/>
            <person name="Ohm R.A."/>
            <person name="Patyshakuliyeva A."/>
            <person name="Rokas A."/>
            <person name="Ruiz-Duenas F.J."/>
            <person name="Sabat G."/>
            <person name="Salamov A."/>
            <person name="Samejima M."/>
            <person name="Schmutz J."/>
            <person name="Slot J.C."/>
            <person name="St John F."/>
            <person name="Stenlid J."/>
            <person name="Sun H."/>
            <person name="Sun S."/>
            <person name="Syed K."/>
            <person name="Tsang A."/>
            <person name="Wiebenga A."/>
            <person name="Young D."/>
            <person name="Pisabarro A."/>
            <person name="Eastwood D.C."/>
            <person name="Martin F."/>
            <person name="Cullen D."/>
            <person name="Grigoriev I.V."/>
            <person name="Hibbett D.S."/>
        </authorList>
    </citation>
    <scope>NUCLEOTIDE SEQUENCE [LARGE SCALE GENOMIC DNA]</scope>
    <source>
        <strain evidence="3 4">MD-104</strain>
    </source>
</reference>
<feature type="compositionally biased region" description="Low complexity" evidence="1">
    <location>
        <begin position="205"/>
        <end position="230"/>
    </location>
</feature>
<dbReference type="Proteomes" id="UP000218811">
    <property type="component" value="Unassembled WGS sequence"/>
</dbReference>
<feature type="signal peptide" evidence="2">
    <location>
        <begin position="1"/>
        <end position="18"/>
    </location>
</feature>